<organism evidence="2 3">
    <name type="scientific">Riccia fluitans</name>
    <dbReference type="NCBI Taxonomy" id="41844"/>
    <lineage>
        <taxon>Eukaryota</taxon>
        <taxon>Viridiplantae</taxon>
        <taxon>Streptophyta</taxon>
        <taxon>Embryophyta</taxon>
        <taxon>Marchantiophyta</taxon>
        <taxon>Marchantiopsida</taxon>
        <taxon>Marchantiidae</taxon>
        <taxon>Marchantiales</taxon>
        <taxon>Ricciaceae</taxon>
        <taxon>Riccia</taxon>
    </lineage>
</organism>
<evidence type="ECO:0000313" key="2">
    <source>
        <dbReference type="EMBL" id="KAL2650804.1"/>
    </source>
</evidence>
<feature type="region of interest" description="Disordered" evidence="1">
    <location>
        <begin position="40"/>
        <end position="60"/>
    </location>
</feature>
<sequence length="129" mass="14420">MDHRKRRGSNAFAHKAEVEAKIDHIDNLVSNLEEEEGKCKPKVKQAKADDGSGTSRMVVDQSTDRLIAQYRQPRGLTTMGGDQRPVVNFVELSLMTRIEVFPFLNITSLKSSGKLVVDGKMFSRRNDSG</sequence>
<name>A0ABD1ZH88_9MARC</name>
<proteinExistence type="predicted"/>
<gene>
    <name evidence="2" type="ORF">R1flu_018932</name>
</gene>
<comment type="caution">
    <text evidence="2">The sequence shown here is derived from an EMBL/GenBank/DDBJ whole genome shotgun (WGS) entry which is preliminary data.</text>
</comment>
<protein>
    <submittedName>
        <fullName evidence="2">Uncharacterized protein</fullName>
    </submittedName>
</protein>
<keyword evidence="3" id="KW-1185">Reference proteome</keyword>
<dbReference type="EMBL" id="JBHFFA010000001">
    <property type="protein sequence ID" value="KAL2650804.1"/>
    <property type="molecule type" value="Genomic_DNA"/>
</dbReference>
<evidence type="ECO:0000313" key="3">
    <source>
        <dbReference type="Proteomes" id="UP001605036"/>
    </source>
</evidence>
<dbReference type="AlphaFoldDB" id="A0ABD1ZH88"/>
<evidence type="ECO:0000256" key="1">
    <source>
        <dbReference type="SAM" id="MobiDB-lite"/>
    </source>
</evidence>
<reference evidence="2 3" key="1">
    <citation type="submission" date="2024-09" db="EMBL/GenBank/DDBJ databases">
        <title>Chromosome-scale assembly of Riccia fluitans.</title>
        <authorList>
            <person name="Paukszto L."/>
            <person name="Sawicki J."/>
            <person name="Karawczyk K."/>
            <person name="Piernik-Szablinska J."/>
            <person name="Szczecinska M."/>
            <person name="Mazdziarz M."/>
        </authorList>
    </citation>
    <scope>NUCLEOTIDE SEQUENCE [LARGE SCALE GENOMIC DNA]</scope>
    <source>
        <strain evidence="2">Rf_01</strain>
        <tissue evidence="2">Aerial parts of the thallus</tissue>
    </source>
</reference>
<accession>A0ABD1ZH88</accession>
<dbReference type="Proteomes" id="UP001605036">
    <property type="component" value="Unassembled WGS sequence"/>
</dbReference>